<keyword evidence="2" id="KW-1185">Reference proteome</keyword>
<reference evidence="1 2" key="1">
    <citation type="journal article" date="2014" name="BMC Genomics">
        <title>The genome of the intracellular bacterium of the coastal bivalve, Solemya velum: a blueprint for thriving in and out of symbiosis.</title>
        <authorList>
            <person name="Dmytrenko O."/>
            <person name="Russell S.L."/>
            <person name="Loo W.T."/>
            <person name="Fontanez K.M."/>
            <person name="Liao L."/>
            <person name="Roeselers G."/>
            <person name="Sharma R."/>
            <person name="Stewart F.J."/>
            <person name="Newton I.L."/>
            <person name="Woyke T."/>
            <person name="Wu D."/>
            <person name="Lang J.M."/>
            <person name="Eisen J.A."/>
            <person name="Cavanaugh C.M."/>
        </authorList>
    </citation>
    <scope>NUCLEOTIDE SEQUENCE [LARGE SCALE GENOMIC DNA]</scope>
    <source>
        <strain evidence="1 2">WH</strain>
    </source>
</reference>
<gene>
    <name evidence="1" type="primary">pilU</name>
    <name evidence="1" type="ORF">JV46_23160</name>
</gene>
<evidence type="ECO:0000313" key="1">
    <source>
        <dbReference type="EMBL" id="KHF26644.1"/>
    </source>
</evidence>
<evidence type="ECO:0000313" key="2">
    <source>
        <dbReference type="Proteomes" id="UP000030856"/>
    </source>
</evidence>
<dbReference type="Proteomes" id="UP000030856">
    <property type="component" value="Unassembled WGS sequence"/>
</dbReference>
<name>A0A0B0HFC5_SOVGS</name>
<dbReference type="AlphaFoldDB" id="A0A0B0HFC5"/>
<protein>
    <submittedName>
        <fullName evidence="1">Type IV pilus secretin protein PilU</fullName>
    </submittedName>
</protein>
<accession>A0A0B0HFC5</accession>
<comment type="caution">
    <text evidence="1">The sequence shown here is derived from an EMBL/GenBank/DDBJ whole genome shotgun (WGS) entry which is preliminary data.</text>
</comment>
<dbReference type="EMBL" id="JRAA01000001">
    <property type="protein sequence ID" value="KHF26644.1"/>
    <property type="molecule type" value="Genomic_DNA"/>
</dbReference>
<proteinExistence type="predicted"/>
<organism evidence="1 2">
    <name type="scientific">Solemya velum gill symbiont</name>
    <dbReference type="NCBI Taxonomy" id="2340"/>
    <lineage>
        <taxon>Bacteria</taxon>
        <taxon>Pseudomonadati</taxon>
        <taxon>Pseudomonadota</taxon>
        <taxon>Gammaproteobacteria</taxon>
        <taxon>sulfur-oxidizing symbionts</taxon>
    </lineage>
</organism>
<sequence length="32" mass="3686">MGRKDNCNDPAVASPHMIYIVDFVENRPRIVQ</sequence>